<dbReference type="InterPro" id="IPR032789">
    <property type="entry name" value="T2SS-T3SS_pil_N"/>
</dbReference>
<dbReference type="PANTHER" id="PTHR30332">
    <property type="entry name" value="PROBABLE GENERAL SECRETION PATHWAY PROTEIN D"/>
    <property type="match status" value="1"/>
</dbReference>
<dbReference type="EMBL" id="JACHET010000001">
    <property type="protein sequence ID" value="MBB6184556.1"/>
    <property type="molecule type" value="Genomic_DNA"/>
</dbReference>
<dbReference type="InterPro" id="IPR050810">
    <property type="entry name" value="Bact_Secretion_Sys_Channel"/>
</dbReference>
<feature type="domain" description="Pilus formation protein N-terminal" evidence="4">
    <location>
        <begin position="43"/>
        <end position="106"/>
    </location>
</feature>
<evidence type="ECO:0000313" key="5">
    <source>
        <dbReference type="EMBL" id="MBB6184556.1"/>
    </source>
</evidence>
<dbReference type="InterPro" id="IPR004846">
    <property type="entry name" value="T2SS/T3SS_dom"/>
</dbReference>
<dbReference type="GO" id="GO:0009306">
    <property type="term" value="P:protein secretion"/>
    <property type="evidence" value="ECO:0007669"/>
    <property type="project" value="InterPro"/>
</dbReference>
<dbReference type="InterPro" id="IPR001775">
    <property type="entry name" value="GspD/PilQ"/>
</dbReference>
<dbReference type="RefSeq" id="WP_081945040.1">
    <property type="nucleotide sequence ID" value="NZ_JACHET010000001.1"/>
</dbReference>
<reference evidence="5 6" key="1">
    <citation type="submission" date="2020-08" db="EMBL/GenBank/DDBJ databases">
        <title>Genomic Encyclopedia of Type Strains, Phase IV (KMG-IV): sequencing the most valuable type-strain genomes for metagenomic binning, comparative biology and taxonomic classification.</title>
        <authorList>
            <person name="Goeker M."/>
        </authorList>
    </citation>
    <scope>NUCLEOTIDE SEQUENCE [LARGE SCALE GENOMIC DNA]</scope>
    <source>
        <strain evidence="5 6">DSM 107085</strain>
    </source>
</reference>
<dbReference type="OrthoDB" id="9775455at2"/>
<accession>A0A841KHA4</accession>
<dbReference type="PRINTS" id="PR00811">
    <property type="entry name" value="BCTERIALGSPD"/>
</dbReference>
<protein>
    <submittedName>
        <fullName evidence="5">Pilus assembly protein CpaC</fullName>
    </submittedName>
</protein>
<keyword evidence="2" id="KW-0732">Signal</keyword>
<dbReference type="Pfam" id="PF13629">
    <property type="entry name" value="T2SS-T3SS_pil_N"/>
    <property type="match status" value="1"/>
</dbReference>
<evidence type="ECO:0000256" key="1">
    <source>
        <dbReference type="RuleBase" id="RU004003"/>
    </source>
</evidence>
<dbReference type="AlphaFoldDB" id="A0A841KHA4"/>
<dbReference type="GO" id="GO:0015627">
    <property type="term" value="C:type II protein secretion system complex"/>
    <property type="evidence" value="ECO:0007669"/>
    <property type="project" value="TreeGrafter"/>
</dbReference>
<evidence type="ECO:0000259" key="4">
    <source>
        <dbReference type="Pfam" id="PF13629"/>
    </source>
</evidence>
<evidence type="ECO:0000256" key="2">
    <source>
        <dbReference type="SAM" id="SignalP"/>
    </source>
</evidence>
<evidence type="ECO:0000313" key="6">
    <source>
        <dbReference type="Proteomes" id="UP000560000"/>
    </source>
</evidence>
<name>A0A841KHA4_9GAMM</name>
<feature type="signal peptide" evidence="2">
    <location>
        <begin position="1"/>
        <end position="31"/>
    </location>
</feature>
<dbReference type="Proteomes" id="UP000560000">
    <property type="component" value="Unassembled WGS sequence"/>
</dbReference>
<dbReference type="PANTHER" id="PTHR30332:SF17">
    <property type="entry name" value="TYPE IV PILIATION SYSTEM PROTEIN DR_0774-RELATED"/>
    <property type="match status" value="1"/>
</dbReference>
<comment type="caution">
    <text evidence="5">The sequence shown here is derived from an EMBL/GenBank/DDBJ whole genome shotgun (WGS) entry which is preliminary data.</text>
</comment>
<sequence length="452" mass="48376">MDVSKAYRRGLAIALLGWLVVAVQPSAAAQADTDAGQTPVISDQVTMYQGQALVRMAPGPLRRVAVGDGKLIEVRTIGHRELVLIANKRGDTSLQLWMRDGSQRSVAVHVGLGNAGQTAVLVRKLLGEDSDISVNSIAGKVVLTGSNLSQVDMAHVAAIKKMYPQVLDFTTANAVQMKPMVMMKVRIMEFRKNAMNQIGIKWDSVIDGPSGGLVHDWKTNAMYRMTPSTFSGIDGAGKAVSLPLQVSGTAAYFGIATSIASKINLMMQTGNAWELAEPQLAARSGGVADFLVGGEVPIPVDQGLGSTSVQYKNYGIKLHIEPVVNSAGDISADLETEISRIDPSVTVNGYPGFITRRATAQVNVHTGQTIVISGLVDANAAKSFDKVPGLGQIPILGALFRSRDFQANRTDLVIFVTPLVVNPDSPENKKMIDKSNRLRDDFRKTIGSDIVE</sequence>
<proteinExistence type="inferred from homology"/>
<feature type="chain" id="PRO_5032885281" evidence="2">
    <location>
        <begin position="32"/>
        <end position="452"/>
    </location>
</feature>
<feature type="domain" description="Type II/III secretion system secretin-like" evidence="3">
    <location>
        <begin position="266"/>
        <end position="421"/>
    </location>
</feature>
<gene>
    <name evidence="5" type="ORF">HNQ86_001901</name>
</gene>
<evidence type="ECO:0000259" key="3">
    <source>
        <dbReference type="Pfam" id="PF00263"/>
    </source>
</evidence>
<comment type="similarity">
    <text evidence="1">Belongs to the bacterial secretin family.</text>
</comment>
<dbReference type="Pfam" id="PF00263">
    <property type="entry name" value="Secretin"/>
    <property type="match status" value="1"/>
</dbReference>
<organism evidence="5 6">
    <name type="scientific">Oleiagrimonas soli</name>
    <dbReference type="NCBI Taxonomy" id="1543381"/>
    <lineage>
        <taxon>Bacteria</taxon>
        <taxon>Pseudomonadati</taxon>
        <taxon>Pseudomonadota</taxon>
        <taxon>Gammaproteobacteria</taxon>
        <taxon>Lysobacterales</taxon>
        <taxon>Rhodanobacteraceae</taxon>
        <taxon>Oleiagrimonas</taxon>
    </lineage>
</organism>